<dbReference type="InterPro" id="IPR023393">
    <property type="entry name" value="START-like_dom_sf"/>
</dbReference>
<feature type="domain" description="Activator of Hsp90 ATPase homologue 1/2-like C-terminal" evidence="2">
    <location>
        <begin position="30"/>
        <end position="142"/>
    </location>
</feature>
<organism evidence="3 4">
    <name type="scientific">Castellaniella defragrans</name>
    <name type="common">Alcaligenes defragrans</name>
    <dbReference type="NCBI Taxonomy" id="75697"/>
    <lineage>
        <taxon>Bacteria</taxon>
        <taxon>Pseudomonadati</taxon>
        <taxon>Pseudomonadota</taxon>
        <taxon>Betaproteobacteria</taxon>
        <taxon>Burkholderiales</taxon>
        <taxon>Alcaligenaceae</taxon>
        <taxon>Castellaniella</taxon>
    </lineage>
</organism>
<dbReference type="AlphaFoldDB" id="A0A7W9WPG8"/>
<dbReference type="RefSeq" id="WP_151024124.1">
    <property type="nucleotide sequence ID" value="NZ_JACHIB010000015.1"/>
</dbReference>
<dbReference type="Pfam" id="PF08327">
    <property type="entry name" value="AHSA1"/>
    <property type="match status" value="1"/>
</dbReference>
<proteinExistence type="inferred from homology"/>
<evidence type="ECO:0000313" key="4">
    <source>
        <dbReference type="Proteomes" id="UP000541136"/>
    </source>
</evidence>
<dbReference type="EMBL" id="JACHIB010000015">
    <property type="protein sequence ID" value="MBB6084588.1"/>
    <property type="molecule type" value="Genomic_DNA"/>
</dbReference>
<gene>
    <name evidence="3" type="ORF">HNR28_002634</name>
</gene>
<dbReference type="SUPFAM" id="SSF55961">
    <property type="entry name" value="Bet v1-like"/>
    <property type="match status" value="1"/>
</dbReference>
<evidence type="ECO:0000313" key="3">
    <source>
        <dbReference type="EMBL" id="MBB6084588.1"/>
    </source>
</evidence>
<dbReference type="Proteomes" id="UP000541136">
    <property type="component" value="Unassembled WGS sequence"/>
</dbReference>
<comment type="similarity">
    <text evidence="1">Belongs to the AHA1 family.</text>
</comment>
<sequence>MSDDDFQPGTIQRLEQGFEGRLERFYGHDPAAVWAMLTQPARLAQWLAPGTIELRQGGAVRIDFADSGIVIDSAVTALEPQRVLEYSWSSGSQPERPIRWELAEEADGTRLTLTVRLPGDEDAAKACAGFDGHLDMLAAALENVPVRFPLDLYLRARKHYQTLLDA</sequence>
<accession>A0A7W9WPG8</accession>
<reference evidence="3 4" key="1">
    <citation type="submission" date="2020-08" db="EMBL/GenBank/DDBJ databases">
        <title>Genomic Encyclopedia of Type Strains, Phase IV (KMG-IV): sequencing the most valuable type-strain genomes for metagenomic binning, comparative biology and taxonomic classification.</title>
        <authorList>
            <person name="Goeker M."/>
        </authorList>
    </citation>
    <scope>NUCLEOTIDE SEQUENCE [LARGE SCALE GENOMIC DNA]</scope>
    <source>
        <strain evidence="3 4">DSM 12141</strain>
    </source>
</reference>
<name>A0A7W9WPG8_CASDE</name>
<comment type="caution">
    <text evidence="3">The sequence shown here is derived from an EMBL/GenBank/DDBJ whole genome shotgun (WGS) entry which is preliminary data.</text>
</comment>
<dbReference type="InterPro" id="IPR013538">
    <property type="entry name" value="ASHA1/2-like_C"/>
</dbReference>
<protein>
    <submittedName>
        <fullName evidence="3">Uncharacterized protein YndB with AHSA1/START domain</fullName>
    </submittedName>
</protein>
<evidence type="ECO:0000259" key="2">
    <source>
        <dbReference type="Pfam" id="PF08327"/>
    </source>
</evidence>
<evidence type="ECO:0000256" key="1">
    <source>
        <dbReference type="ARBA" id="ARBA00006817"/>
    </source>
</evidence>
<dbReference type="Gene3D" id="3.30.530.20">
    <property type="match status" value="1"/>
</dbReference>
<dbReference type="CDD" id="cd08899">
    <property type="entry name" value="SRPBCC_CalC_Aha1-like_6"/>
    <property type="match status" value="1"/>
</dbReference>